<evidence type="ECO:0000313" key="2">
    <source>
        <dbReference type="Proteomes" id="UP000389128"/>
    </source>
</evidence>
<gene>
    <name evidence="1" type="ORF">ETQ85_14435</name>
</gene>
<keyword evidence="2" id="KW-1185">Reference proteome</keyword>
<comment type="caution">
    <text evidence="1">The sequence shown here is derived from an EMBL/GenBank/DDBJ whole genome shotgun (WGS) entry which is preliminary data.</text>
</comment>
<name>A0A6C2CPK0_9RHOO</name>
<dbReference type="AlphaFoldDB" id="A0A6C2CPK0"/>
<dbReference type="RefSeq" id="WP_148579782.1">
    <property type="nucleotide sequence ID" value="NZ_SDKK01000013.1"/>
</dbReference>
<sequence length="187" mass="20759">MTSAPILDYILTEFDASASNELNLDPLGLQVIWSAYGQIIFRNRISSISNDVRNYTLNLFNHAVTKALVEDDHVLLGKGLINDKAYASRGKDSTAFKQACLIYLENVFAYAMVEFQAQKGVETAGVLGISKARRRWDESACNPLLLFSQEARAHMLVRQNSLGVSGRYKTPLGPVLNYANQTKAQAR</sequence>
<dbReference type="OrthoDB" id="7604978at2"/>
<evidence type="ECO:0000313" key="1">
    <source>
        <dbReference type="EMBL" id="TYC55215.1"/>
    </source>
</evidence>
<proteinExistence type="predicted"/>
<dbReference type="EMBL" id="SDKK01000013">
    <property type="protein sequence ID" value="TYC55215.1"/>
    <property type="molecule type" value="Genomic_DNA"/>
</dbReference>
<organism evidence="1 2">
    <name type="scientific">Zoogloea oleivorans</name>
    <dbReference type="NCBI Taxonomy" id="1552750"/>
    <lineage>
        <taxon>Bacteria</taxon>
        <taxon>Pseudomonadati</taxon>
        <taxon>Pseudomonadota</taxon>
        <taxon>Betaproteobacteria</taxon>
        <taxon>Rhodocyclales</taxon>
        <taxon>Zoogloeaceae</taxon>
        <taxon>Zoogloea</taxon>
    </lineage>
</organism>
<dbReference type="Proteomes" id="UP000389128">
    <property type="component" value="Unassembled WGS sequence"/>
</dbReference>
<protein>
    <submittedName>
        <fullName evidence="1">Uncharacterized protein</fullName>
    </submittedName>
</protein>
<accession>A0A6C2CPK0</accession>
<reference evidence="1 2" key="1">
    <citation type="submission" date="2019-01" db="EMBL/GenBank/DDBJ databases">
        <title>Zoogloea oleivorans genome sequencing and assembly.</title>
        <authorList>
            <person name="Tancsics A."/>
            <person name="Farkas M."/>
            <person name="Kriszt B."/>
            <person name="Maroti G."/>
            <person name="Horvath B."/>
        </authorList>
    </citation>
    <scope>NUCLEOTIDE SEQUENCE [LARGE SCALE GENOMIC DNA]</scope>
    <source>
        <strain evidence="1 2">Buc</strain>
    </source>
</reference>